<keyword evidence="1" id="KW-0812">Transmembrane</keyword>
<keyword evidence="1" id="KW-0472">Membrane</keyword>
<name>F8L3S6_SIMNZ</name>
<proteinExistence type="predicted"/>
<dbReference type="Proteomes" id="UP000000496">
    <property type="component" value="Chromosome gsn.131"/>
</dbReference>
<protein>
    <submittedName>
        <fullName evidence="2">Uncharacterized protein</fullName>
    </submittedName>
</protein>
<evidence type="ECO:0000256" key="1">
    <source>
        <dbReference type="SAM" id="Phobius"/>
    </source>
</evidence>
<dbReference type="STRING" id="331113.SNE_A20680"/>
<evidence type="ECO:0000313" key="2">
    <source>
        <dbReference type="EMBL" id="CCB89945.1"/>
    </source>
</evidence>
<feature type="transmembrane region" description="Helical" evidence="1">
    <location>
        <begin position="57"/>
        <end position="85"/>
    </location>
</feature>
<keyword evidence="1" id="KW-1133">Transmembrane helix</keyword>
<evidence type="ECO:0000313" key="3">
    <source>
        <dbReference type="Proteomes" id="UP000000496"/>
    </source>
</evidence>
<keyword evidence="3" id="KW-1185">Reference proteome</keyword>
<gene>
    <name evidence="2" type="ordered locus">SNE_A20680</name>
</gene>
<reference evidence="2 3" key="2">
    <citation type="journal article" date="2011" name="Mol. Biol. Evol.">
        <title>Unity in variety--the pan-genome of the Chlamydiae.</title>
        <authorList>
            <person name="Collingro A."/>
            <person name="Tischler P."/>
            <person name="Weinmaier T."/>
            <person name="Penz T."/>
            <person name="Heinz E."/>
            <person name="Brunham R.C."/>
            <person name="Read T.D."/>
            <person name="Bavoil P.M."/>
            <person name="Sachse K."/>
            <person name="Kahane S."/>
            <person name="Friedman M.G."/>
            <person name="Rattei T."/>
            <person name="Myers G.S."/>
            <person name="Horn M."/>
        </authorList>
    </citation>
    <scope>NUCLEOTIDE SEQUENCE [LARGE SCALE GENOMIC DNA]</scope>
    <source>
        <strain evidence="3">ATCC VR-1471 / Z</strain>
    </source>
</reference>
<sequence length="140" mass="15641">MVTNQSFFVTYKSSFAYRFILLAGGIAGGCFGAILPHAHLVRKPLQSMHVNRDIQDLIHLITQLVFPIILSMTISVVVGKIGSAASTIYARPEEIGVDKVSPRKLVPYLLFDIALFSFDLLSTHRWKDIKNIVLKNTKPE</sequence>
<accession>F8L3S6</accession>
<dbReference type="KEGG" id="sng:SNE_A20680"/>
<reference key="1">
    <citation type="journal article" date="2011" name="Mol. Biol. Evol.">
        <title>Unity in variety -- the pan-genome of the Chlamydiae.</title>
        <authorList>
            <person name="Collingro A."/>
            <person name="Tischler P."/>
            <person name="Weinmaier T."/>
            <person name="Penz T."/>
            <person name="Heinz E."/>
            <person name="Brunham R.C."/>
            <person name="Read T.D."/>
            <person name="Bavoil P.M."/>
            <person name="Sachse K."/>
            <person name="Kahane S."/>
            <person name="Friedman M.G."/>
            <person name="Rattei T."/>
            <person name="Myers G.S.A."/>
            <person name="Horn M."/>
        </authorList>
    </citation>
    <scope>NUCLEOTIDE SEQUENCE</scope>
    <source>
        <strain>Z</strain>
    </source>
</reference>
<feature type="transmembrane region" description="Helical" evidence="1">
    <location>
        <begin position="15"/>
        <end position="36"/>
    </location>
</feature>
<organism evidence="2 3">
    <name type="scientific">Simkania negevensis (strain ATCC VR-1471 / DSM 27360 / Z)</name>
    <dbReference type="NCBI Taxonomy" id="331113"/>
    <lineage>
        <taxon>Bacteria</taxon>
        <taxon>Pseudomonadati</taxon>
        <taxon>Chlamydiota</taxon>
        <taxon>Chlamydiia</taxon>
        <taxon>Parachlamydiales</taxon>
        <taxon>Simkaniaceae</taxon>
        <taxon>Simkania</taxon>
    </lineage>
</organism>
<dbReference type="EMBL" id="FR872582">
    <property type="protein sequence ID" value="CCB89945.1"/>
    <property type="molecule type" value="Genomic_DNA"/>
</dbReference>
<dbReference type="HOGENOM" id="CLU_1833870_0_0_0"/>
<dbReference type="AlphaFoldDB" id="F8L3S6"/>